<evidence type="ECO:0000313" key="2">
    <source>
        <dbReference type="Proteomes" id="UP000248899"/>
    </source>
</evidence>
<gene>
    <name evidence="1" type="ORF">DPR02_08835</name>
</gene>
<dbReference type="NCBIfam" id="NF033691">
    <property type="entry name" value="immunity_MafI"/>
    <property type="match status" value="1"/>
</dbReference>
<dbReference type="EMBL" id="QLUZ01000004">
    <property type="protein sequence ID" value="RAQ12824.1"/>
    <property type="molecule type" value="Genomic_DNA"/>
</dbReference>
<sequence length="88" mass="9919">MEDLERLRVLGEGFDGRLSENEIKFALGYIDFNEAPLALDALCNYICEHDVGVSMDEYGEIILLNGNFGYPLGRKIISYLKNLISSDQ</sequence>
<dbReference type="AlphaFoldDB" id="A0AAQ0FK50"/>
<dbReference type="Proteomes" id="UP000248899">
    <property type="component" value="Unassembled WGS sequence"/>
</dbReference>
<accession>A0AAQ0FK50</accession>
<name>A0AAQ0FK50_BURCE</name>
<organism evidence="1 2">
    <name type="scientific">Burkholderia cepacia</name>
    <name type="common">Pseudomonas cepacia</name>
    <dbReference type="NCBI Taxonomy" id="292"/>
    <lineage>
        <taxon>Bacteria</taxon>
        <taxon>Pseudomonadati</taxon>
        <taxon>Pseudomonadota</taxon>
        <taxon>Betaproteobacteria</taxon>
        <taxon>Burkholderiales</taxon>
        <taxon>Burkholderiaceae</taxon>
        <taxon>Burkholderia</taxon>
        <taxon>Burkholderia cepacia complex</taxon>
    </lineage>
</organism>
<dbReference type="InterPro" id="IPR047880">
    <property type="entry name" value="MafI-like"/>
</dbReference>
<comment type="caution">
    <text evidence="1">The sequence shown here is derived from an EMBL/GenBank/DDBJ whole genome shotgun (WGS) entry which is preliminary data.</text>
</comment>
<evidence type="ECO:0008006" key="3">
    <source>
        <dbReference type="Google" id="ProtNLM"/>
    </source>
</evidence>
<proteinExistence type="predicted"/>
<reference evidence="1 2" key="1">
    <citation type="submission" date="2018-06" db="EMBL/GenBank/DDBJ databases">
        <title>Towards the identification of Burkholderia cepacia strain which caused fatal septicemia.</title>
        <authorList>
            <person name="Bui L.A.T."/>
            <person name="Zakharova I.B."/>
            <person name="Shpak I.M."/>
            <person name="Teteryatnikova N."/>
            <person name="Ustinov D.V."/>
            <person name="Kuzyutina Y.A."/>
            <person name="Nguyen H.N."/>
            <person name="Antonov A.S."/>
            <person name="Avdyusheva E.F."/>
            <person name="Victorov D.V."/>
        </authorList>
    </citation>
    <scope>NUCLEOTIDE SEQUENCE [LARGE SCALE GENOMIC DNA]</scope>
    <source>
        <strain evidence="1 2">PT02</strain>
    </source>
</reference>
<evidence type="ECO:0000313" key="1">
    <source>
        <dbReference type="EMBL" id="RAQ12824.1"/>
    </source>
</evidence>
<protein>
    <recommendedName>
        <fullName evidence="3">MafI family immunity protein</fullName>
    </recommendedName>
</protein>
<dbReference type="RefSeq" id="WP_111939305.1">
    <property type="nucleotide sequence ID" value="NZ_QLUZ01000004.1"/>
</dbReference>